<keyword evidence="1" id="KW-0560">Oxidoreductase</keyword>
<evidence type="ECO:0000256" key="2">
    <source>
        <dbReference type="SAM" id="SignalP"/>
    </source>
</evidence>
<dbReference type="SUPFAM" id="SSF54373">
    <property type="entry name" value="FAD-linked reductases, C-terminal domain"/>
    <property type="match status" value="1"/>
</dbReference>
<organism evidence="4 5">
    <name type="scientific">Alsobacter soli</name>
    <dbReference type="NCBI Taxonomy" id="2109933"/>
    <lineage>
        <taxon>Bacteria</taxon>
        <taxon>Pseudomonadati</taxon>
        <taxon>Pseudomonadota</taxon>
        <taxon>Alphaproteobacteria</taxon>
        <taxon>Hyphomicrobiales</taxon>
        <taxon>Alsobacteraceae</taxon>
        <taxon>Alsobacter</taxon>
    </lineage>
</organism>
<feature type="chain" id="PRO_5015563142" evidence="2">
    <location>
        <begin position="21"/>
        <end position="410"/>
    </location>
</feature>
<dbReference type="Proteomes" id="UP000239772">
    <property type="component" value="Unassembled WGS sequence"/>
</dbReference>
<keyword evidence="5" id="KW-1185">Reference proteome</keyword>
<dbReference type="Gene3D" id="3.50.50.60">
    <property type="entry name" value="FAD/NAD(P)-binding domain"/>
    <property type="match status" value="2"/>
</dbReference>
<dbReference type="Pfam" id="PF01266">
    <property type="entry name" value="DAO"/>
    <property type="match status" value="1"/>
</dbReference>
<keyword evidence="2" id="KW-0732">Signal</keyword>
<evidence type="ECO:0000256" key="1">
    <source>
        <dbReference type="ARBA" id="ARBA00023002"/>
    </source>
</evidence>
<name>A0A2T1HS51_9HYPH</name>
<dbReference type="InterPro" id="IPR036188">
    <property type="entry name" value="FAD/NAD-bd_sf"/>
</dbReference>
<dbReference type="AlphaFoldDB" id="A0A2T1HS51"/>
<evidence type="ECO:0000313" key="4">
    <source>
        <dbReference type="EMBL" id="PSC04349.1"/>
    </source>
</evidence>
<dbReference type="SUPFAM" id="SSF51905">
    <property type="entry name" value="FAD/NAD(P)-binding domain"/>
    <property type="match status" value="1"/>
</dbReference>
<protein>
    <submittedName>
        <fullName evidence="4">Amino acid oxidase</fullName>
    </submittedName>
</protein>
<accession>A0A2T1HS51</accession>
<dbReference type="PANTHER" id="PTHR13847:SF289">
    <property type="entry name" value="GLYCINE OXIDASE"/>
    <property type="match status" value="1"/>
</dbReference>
<dbReference type="GO" id="GO:0016491">
    <property type="term" value="F:oxidoreductase activity"/>
    <property type="evidence" value="ECO:0007669"/>
    <property type="project" value="UniProtKB-KW"/>
</dbReference>
<dbReference type="Gene3D" id="3.30.9.10">
    <property type="entry name" value="D-Amino Acid Oxidase, subunit A, domain 2"/>
    <property type="match status" value="1"/>
</dbReference>
<evidence type="ECO:0000313" key="5">
    <source>
        <dbReference type="Proteomes" id="UP000239772"/>
    </source>
</evidence>
<reference evidence="5" key="1">
    <citation type="submission" date="2018-03" db="EMBL/GenBank/DDBJ databases">
        <authorList>
            <person name="Sun L."/>
            <person name="Liu H."/>
            <person name="Chen W."/>
            <person name="Huang K."/>
            <person name="Liu W."/>
            <person name="Gao X."/>
        </authorList>
    </citation>
    <scope>NUCLEOTIDE SEQUENCE [LARGE SCALE GENOMIC DNA]</scope>
    <source>
        <strain evidence="5">SH9</strain>
    </source>
</reference>
<dbReference type="InterPro" id="IPR006076">
    <property type="entry name" value="FAD-dep_OxRdtase"/>
</dbReference>
<comment type="caution">
    <text evidence="4">The sequence shown here is derived from an EMBL/GenBank/DDBJ whole genome shotgun (WGS) entry which is preliminary data.</text>
</comment>
<dbReference type="EMBL" id="PVZS01000014">
    <property type="protein sequence ID" value="PSC04349.1"/>
    <property type="molecule type" value="Genomic_DNA"/>
</dbReference>
<evidence type="ECO:0000259" key="3">
    <source>
        <dbReference type="Pfam" id="PF01266"/>
    </source>
</evidence>
<dbReference type="GO" id="GO:0005737">
    <property type="term" value="C:cytoplasm"/>
    <property type="evidence" value="ECO:0007669"/>
    <property type="project" value="TreeGrafter"/>
</dbReference>
<sequence>MKITVIGAGLVGLASAHALAAEGHDVTVLDREGPAAGASQGNAGWLAHTDIDPIASPKMLRRVPRFLLDPLGPLAIRPSYLLPILPWLTRLIWASRPDNLARSVEALVSLQRLAMPAWTKLSGELGLARLIHRRGGLFVFDDADAFARAKGHFQKQRAFGVACDLLDAVEVRQMEPALSDRIVAAAFFPDAAHVTDPREVTQALFDAALERGVRFQKAAVSRIEPGSPVRIGLAGGGSRTADKVVLAAGAWSKPLAAALGDVVPLDTERGYNVSFPGVTGLLNRPVSFDGQGFVATPLDSGLRIGGAVELGGLELPPNHARTRALYAKATRYLRDLPAFDSGTLWMGFRPSIPDSLPVIGRSRATPDVLYAFGHGHYGLTQSAATADLVAALIAGRAPAIDLARFSPQRF</sequence>
<feature type="domain" description="FAD dependent oxidoreductase" evidence="3">
    <location>
        <begin position="3"/>
        <end position="392"/>
    </location>
</feature>
<dbReference type="RefSeq" id="WP_106337644.1">
    <property type="nucleotide sequence ID" value="NZ_PVZS01000014.1"/>
</dbReference>
<gene>
    <name evidence="4" type="ORF">SLNSH_14050</name>
</gene>
<dbReference type="PANTHER" id="PTHR13847">
    <property type="entry name" value="SARCOSINE DEHYDROGENASE-RELATED"/>
    <property type="match status" value="1"/>
</dbReference>
<dbReference type="OrthoDB" id="9805337at2"/>
<proteinExistence type="predicted"/>
<feature type="signal peptide" evidence="2">
    <location>
        <begin position="1"/>
        <end position="20"/>
    </location>
</feature>